<sequence>MTRSSTVSANTDRRPQWKLAVLLYPFTAAAVAVNLFMLALMGQAVGLNALSPHAALALSVVLGVPATWAAARWVRHLLDQAEERPPRRNL</sequence>
<proteinExistence type="predicted"/>
<dbReference type="RefSeq" id="WP_013651323.1">
    <property type="nucleotide sequence ID" value="NC_015259.1"/>
</dbReference>
<dbReference type="eggNOG" id="ENOG50333RX">
    <property type="taxonomic scope" value="Bacteria"/>
</dbReference>
<dbReference type="STRING" id="991905.SL003B_0566"/>
<organism evidence="2 3">
    <name type="scientific">Polymorphum gilvum (strain LMG 25793 / CGMCC 1.9160 / SL003B-26A1)</name>
    <dbReference type="NCBI Taxonomy" id="991905"/>
    <lineage>
        <taxon>Bacteria</taxon>
        <taxon>Pseudomonadati</taxon>
        <taxon>Pseudomonadota</taxon>
        <taxon>Alphaproteobacteria</taxon>
        <taxon>Rhodobacterales</taxon>
        <taxon>Paracoccaceae</taxon>
        <taxon>Polymorphum</taxon>
    </lineage>
</organism>
<reference evidence="2 3" key="1">
    <citation type="journal article" date="2011" name="J. Bacteriol.">
        <title>Complete genome sequence of Polymorphum gilvum SL003B-26A1T, a crude oil-degrading bacterium from oil-polluted saline soil.</title>
        <authorList>
            <person name="Li S.G."/>
            <person name="Tang Y.Q."/>
            <person name="Nie Y."/>
            <person name="Cai M."/>
            <person name="Wu X.L."/>
        </authorList>
    </citation>
    <scope>NUCLEOTIDE SEQUENCE [LARGE SCALE GENOMIC DNA]</scope>
    <source>
        <strain evidence="3">LMG 25793 / CGMCC 1.9160 / SL003B-26A1</strain>
    </source>
</reference>
<feature type="transmembrane region" description="Helical" evidence="1">
    <location>
        <begin position="54"/>
        <end position="74"/>
    </location>
</feature>
<accession>F2J4Q7</accession>
<keyword evidence="3" id="KW-1185">Reference proteome</keyword>
<keyword evidence="1" id="KW-1133">Transmembrane helix</keyword>
<dbReference type="PATRIC" id="fig|991905.3.peg.580"/>
<dbReference type="KEGG" id="pgv:SL003B_0566"/>
<dbReference type="OrthoDB" id="7667013at2"/>
<keyword evidence="1" id="KW-0472">Membrane</keyword>
<dbReference type="EMBL" id="CP002568">
    <property type="protein sequence ID" value="ADZ68999.1"/>
    <property type="molecule type" value="Genomic_DNA"/>
</dbReference>
<evidence type="ECO:0000313" key="2">
    <source>
        <dbReference type="EMBL" id="ADZ68999.1"/>
    </source>
</evidence>
<dbReference type="AlphaFoldDB" id="F2J4Q7"/>
<keyword evidence="1" id="KW-0812">Transmembrane</keyword>
<evidence type="ECO:0000256" key="1">
    <source>
        <dbReference type="SAM" id="Phobius"/>
    </source>
</evidence>
<name>F2J4Q7_POLGS</name>
<gene>
    <name evidence="2" type="ordered locus">SL003B_0566</name>
</gene>
<evidence type="ECO:0000313" key="3">
    <source>
        <dbReference type="Proteomes" id="UP000008130"/>
    </source>
</evidence>
<feature type="transmembrane region" description="Helical" evidence="1">
    <location>
        <begin position="21"/>
        <end position="42"/>
    </location>
</feature>
<protein>
    <submittedName>
        <fullName evidence="2">Membrane protein, putative</fullName>
    </submittedName>
</protein>
<dbReference type="HOGENOM" id="CLU_189979_0_0_5"/>
<dbReference type="Proteomes" id="UP000008130">
    <property type="component" value="Chromosome"/>
</dbReference>